<keyword evidence="3" id="KW-1185">Reference proteome</keyword>
<dbReference type="STRING" id="388280.SAMN04488057_105302"/>
<dbReference type="InterPro" id="IPR006626">
    <property type="entry name" value="PbH1"/>
</dbReference>
<dbReference type="EMBL" id="FRCY01000005">
    <property type="protein sequence ID" value="SHN02754.1"/>
    <property type="molecule type" value="Genomic_DNA"/>
</dbReference>
<evidence type="ECO:0000313" key="3">
    <source>
        <dbReference type="Proteomes" id="UP000184513"/>
    </source>
</evidence>
<sequence length="810" mass="90524">MHGTKFFILILLIWNYSHSYSSNYYFSSSDGNDERTAEEAQHPSSPWRSLNKLNELIPKLNPGDSVLFRSGDFFYGTIDLKKSGTPEKPIVFSQYGDGAAPVITGFTRLEYWKKSAPGIYFANTPPAIAPINVLTLDGRPMAMGRFPNQTENNGGYLIPDEIIGKNQIRYRSFRNEEQWNGAELVIRKNHWIMDKEKIISHESNTLTFIPSSSYEPKNGYGFFIQNHLNTLDQKGEWYHDVDADRLYICLGDETPEDLSIKVSTQANLITTLTNTRHIVFQGIHFEGANKDAVLIRGGDSFHFNSVTIKNSGENGLLVQNMDRFRFENSTILHAQNSGIYLKSGNYQATIRNTTIDNTHIFPGMGQSGDNNGYAIFSISDADSITNNTIRNSGYVGIGFRGSNVLVKNNYIDGFCLVKGDGGGIYTYTGGSRKQYTNRKIIGNIVKNGIGAKEGTSLQGADFPAPAEGIYLDDDAANILVAENTVSDIAHKGIYLHNAQNIEVRNNLVYDASFLVFLADDELGQSIKDVKIIKNTLIRKEPHQIGMGIRSTKADYGLMGLSDHNLYVDLTGLGISFFEQDINTKVEKHQTLADWSKTTNWETSTRQVDYSLQNHLREQYPTSPGDNNFSNLTERMYCSKGCGITKMKEDVFSISCESEIAYLKIDLGPIDSGAKYLASITGSADEPTIVEVFLRERGTPYQKLANSRIISFKRTIEKFQFPLLEAKGDEDASIILNIFGPNKKIRIKEVKIELLARKPKPDSGEAFRLISNPASTTKKFELKGTYKNLSGTLQSGSLMLTPYESVFLIRQ</sequence>
<dbReference type="InterPro" id="IPR039448">
    <property type="entry name" value="Beta_helix"/>
</dbReference>
<dbReference type="Pfam" id="PF13229">
    <property type="entry name" value="Beta_helix"/>
    <property type="match status" value="2"/>
</dbReference>
<gene>
    <name evidence="2" type="ORF">SAMN04488057_105302</name>
</gene>
<dbReference type="Gene3D" id="2.160.20.10">
    <property type="entry name" value="Single-stranded right-handed beta-helix, Pectin lyase-like"/>
    <property type="match status" value="3"/>
</dbReference>
<evidence type="ECO:0000313" key="2">
    <source>
        <dbReference type="EMBL" id="SHN02754.1"/>
    </source>
</evidence>
<dbReference type="RefSeq" id="WP_084097179.1">
    <property type="nucleotide sequence ID" value="NZ_FRCY01000005.1"/>
</dbReference>
<dbReference type="InterPro" id="IPR022441">
    <property type="entry name" value="Para_beta_helix_rpt-2"/>
</dbReference>
<evidence type="ECO:0000259" key="1">
    <source>
        <dbReference type="Pfam" id="PF13229"/>
    </source>
</evidence>
<feature type="domain" description="Right handed beta helix" evidence="1">
    <location>
        <begin position="273"/>
        <end position="358"/>
    </location>
</feature>
<dbReference type="SUPFAM" id="SSF51126">
    <property type="entry name" value="Pectin lyase-like"/>
    <property type="match status" value="1"/>
</dbReference>
<name>A0A1M7NGE8_9BACT</name>
<proteinExistence type="predicted"/>
<protein>
    <submittedName>
        <fullName evidence="2">Parallel beta-helix repeat (Two copies)</fullName>
    </submittedName>
</protein>
<dbReference type="InterPro" id="IPR012334">
    <property type="entry name" value="Pectin_lyas_fold"/>
</dbReference>
<dbReference type="PANTHER" id="PTHR36453">
    <property type="entry name" value="SECRETED PROTEIN-RELATED"/>
    <property type="match status" value="1"/>
</dbReference>
<reference evidence="2 3" key="1">
    <citation type="submission" date="2016-11" db="EMBL/GenBank/DDBJ databases">
        <authorList>
            <person name="Jaros S."/>
            <person name="Januszkiewicz K."/>
            <person name="Wedrychowicz H."/>
        </authorList>
    </citation>
    <scope>NUCLEOTIDE SEQUENCE [LARGE SCALE GENOMIC DNA]</scope>
    <source>
        <strain evidence="2 3">CGMCC 1.6102</strain>
    </source>
</reference>
<dbReference type="NCBIfam" id="TIGR03804">
    <property type="entry name" value="para_beta_helix"/>
    <property type="match status" value="1"/>
</dbReference>
<dbReference type="Proteomes" id="UP000184513">
    <property type="component" value="Unassembled WGS sequence"/>
</dbReference>
<feature type="domain" description="Right handed beta helix" evidence="1">
    <location>
        <begin position="370"/>
        <end position="512"/>
    </location>
</feature>
<accession>A0A1M7NGE8</accession>
<dbReference type="OrthoDB" id="976933at2"/>
<dbReference type="PANTHER" id="PTHR36453:SF1">
    <property type="entry name" value="RIGHT HANDED BETA HELIX DOMAIN-CONTAINING PROTEIN"/>
    <property type="match status" value="1"/>
</dbReference>
<organism evidence="2 3">
    <name type="scientific">Cyclobacterium lianum</name>
    <dbReference type="NCBI Taxonomy" id="388280"/>
    <lineage>
        <taxon>Bacteria</taxon>
        <taxon>Pseudomonadati</taxon>
        <taxon>Bacteroidota</taxon>
        <taxon>Cytophagia</taxon>
        <taxon>Cytophagales</taxon>
        <taxon>Cyclobacteriaceae</taxon>
        <taxon>Cyclobacterium</taxon>
    </lineage>
</organism>
<dbReference type="InterPro" id="IPR011050">
    <property type="entry name" value="Pectin_lyase_fold/virulence"/>
</dbReference>
<dbReference type="SMART" id="SM00710">
    <property type="entry name" value="PbH1"/>
    <property type="match status" value="7"/>
</dbReference>
<dbReference type="AlphaFoldDB" id="A0A1M7NGE8"/>